<name>A0A0H3FNK7_KLEAK</name>
<feature type="domain" description="Peptidoglycan binding" evidence="2">
    <location>
        <begin position="91"/>
        <end position="176"/>
    </location>
</feature>
<keyword evidence="4" id="KW-1185">Reference proteome</keyword>
<dbReference type="AlphaFoldDB" id="A0A0H3FNK7"/>
<dbReference type="eggNOG" id="COG3926">
    <property type="taxonomic scope" value="Bacteria"/>
</dbReference>
<dbReference type="InterPro" id="IPR023346">
    <property type="entry name" value="Lysozyme-like_dom_sf"/>
</dbReference>
<sequence length="177" mass="19926">MNPIIDGILGLEGGYSANPKDKGGETNWGITEATARAHGYQGKMSELSHNEAYAILETDYWIKPGFEQVSQLSWAVAFELCDAAVNIGPHHPCTWLQRWLNVMNREQQYYPDIKADGSIGPQTLHALNSYLSQRGKEGEAVLVKALNCSQGAYYLDICENRRQNEEFIYGWIKNRVT</sequence>
<evidence type="ECO:0008006" key="5">
    <source>
        <dbReference type="Google" id="ProtNLM"/>
    </source>
</evidence>
<dbReference type="Pfam" id="PF09374">
    <property type="entry name" value="PG_binding_3"/>
    <property type="match status" value="1"/>
</dbReference>
<gene>
    <name evidence="3" type="ordered locus">EAE_10750</name>
</gene>
<accession>A0A0H3FNK7</accession>
<dbReference type="InterPro" id="IPR008565">
    <property type="entry name" value="TtsA-like_GH18_dom"/>
</dbReference>
<dbReference type="Proteomes" id="UP000008881">
    <property type="component" value="Chromosome"/>
</dbReference>
<organism evidence="3 4">
    <name type="scientific">Klebsiella aerogenes (strain ATCC 13048 / DSM 30053 / CCUG 1429 / JCM 1235 / KCTC 2190 / NBRC 13534 / NCIMB 10102 / NCTC 10006 / CDC 819-56)</name>
    <name type="common">Enterobacter aerogenes</name>
    <dbReference type="NCBI Taxonomy" id="1028307"/>
    <lineage>
        <taxon>Bacteria</taxon>
        <taxon>Pseudomonadati</taxon>
        <taxon>Pseudomonadota</taxon>
        <taxon>Gammaproteobacteria</taxon>
        <taxon>Enterobacterales</taxon>
        <taxon>Enterobacteriaceae</taxon>
        <taxon>Klebsiella/Raoultella group</taxon>
        <taxon>Klebsiella</taxon>
    </lineage>
</organism>
<dbReference type="Gene3D" id="1.20.141.10">
    <property type="entry name" value="Chitosanase, subunit A, domain 1"/>
    <property type="match status" value="1"/>
</dbReference>
<evidence type="ECO:0000259" key="1">
    <source>
        <dbReference type="Pfam" id="PF05838"/>
    </source>
</evidence>
<dbReference type="KEGG" id="eae:EAE_10750"/>
<dbReference type="Pfam" id="PF05838">
    <property type="entry name" value="Glyco_hydro_108"/>
    <property type="match status" value="1"/>
</dbReference>
<evidence type="ECO:0000313" key="4">
    <source>
        <dbReference type="Proteomes" id="UP000008881"/>
    </source>
</evidence>
<dbReference type="HOGENOM" id="CLU_082693_2_0_6"/>
<dbReference type="PATRIC" id="fig|1028307.3.peg.2142"/>
<dbReference type="RefSeq" id="WP_015368347.1">
    <property type="nucleotide sequence ID" value="NC_015663.1"/>
</dbReference>
<reference evidence="3 4" key="1">
    <citation type="journal article" date="2012" name="J. Bacteriol.">
        <title>Complete genome sequence of Enterobacter aerogenes KCTC 2190.</title>
        <authorList>
            <person name="Shin S.H."/>
            <person name="Kim S."/>
            <person name="Kim J.Y."/>
            <person name="Lee S."/>
            <person name="Um Y."/>
            <person name="Oh M.K."/>
            <person name="Kim Y.R."/>
            <person name="Lee J."/>
            <person name="Yang K.S."/>
        </authorList>
    </citation>
    <scope>NUCLEOTIDE SEQUENCE [LARGE SCALE GENOMIC DNA]</scope>
    <source>
        <strain evidence="3 4">KCTC 2190</strain>
    </source>
</reference>
<dbReference type="CDD" id="cd13926">
    <property type="entry name" value="N-acetylmuramidase_GH108"/>
    <property type="match status" value="1"/>
</dbReference>
<dbReference type="OrthoDB" id="9815229at2"/>
<evidence type="ECO:0000313" key="3">
    <source>
        <dbReference type="EMBL" id="AEG97066.1"/>
    </source>
</evidence>
<proteinExistence type="predicted"/>
<dbReference type="InterPro" id="IPR018537">
    <property type="entry name" value="Peptidoglycan-bd_3"/>
</dbReference>
<dbReference type="EMBL" id="CP002824">
    <property type="protein sequence ID" value="AEG97066.1"/>
    <property type="molecule type" value="Genomic_DNA"/>
</dbReference>
<dbReference type="SUPFAM" id="SSF53955">
    <property type="entry name" value="Lysozyme-like"/>
    <property type="match status" value="1"/>
</dbReference>
<feature type="domain" description="TtsA-like Glycoside hydrolase family 108" evidence="1">
    <location>
        <begin position="6"/>
        <end position="88"/>
    </location>
</feature>
<protein>
    <recommendedName>
        <fullName evidence="5">Glycoside hydrolase family 108 protein</fullName>
    </recommendedName>
</protein>
<evidence type="ECO:0000259" key="2">
    <source>
        <dbReference type="Pfam" id="PF09374"/>
    </source>
</evidence>
<dbReference type="GeneID" id="93310333"/>